<proteinExistence type="predicted"/>
<accession>A0A0F9TAI3</accession>
<comment type="caution">
    <text evidence="1">The sequence shown here is derived from an EMBL/GenBank/DDBJ whole genome shotgun (WGS) entry which is preliminary data.</text>
</comment>
<evidence type="ECO:0000313" key="1">
    <source>
        <dbReference type="EMBL" id="KKN38498.1"/>
    </source>
</evidence>
<organism evidence="1">
    <name type="scientific">marine sediment metagenome</name>
    <dbReference type="NCBI Taxonomy" id="412755"/>
    <lineage>
        <taxon>unclassified sequences</taxon>
        <taxon>metagenomes</taxon>
        <taxon>ecological metagenomes</taxon>
    </lineage>
</organism>
<sequence>MTGAKKHIVCEIVLLLKLTKLNQGEMFRKLMKRRKLYLQGYYDGLKKGRSMTRVYQK</sequence>
<dbReference type="AlphaFoldDB" id="A0A0F9TAI3"/>
<protein>
    <submittedName>
        <fullName evidence="1">Uncharacterized protein</fullName>
    </submittedName>
</protein>
<name>A0A0F9TAI3_9ZZZZ</name>
<gene>
    <name evidence="1" type="ORF">LCGC14_0753020</name>
</gene>
<dbReference type="EMBL" id="LAZR01001824">
    <property type="protein sequence ID" value="KKN38498.1"/>
    <property type="molecule type" value="Genomic_DNA"/>
</dbReference>
<reference evidence="1" key="1">
    <citation type="journal article" date="2015" name="Nature">
        <title>Complex archaea that bridge the gap between prokaryotes and eukaryotes.</title>
        <authorList>
            <person name="Spang A."/>
            <person name="Saw J.H."/>
            <person name="Jorgensen S.L."/>
            <person name="Zaremba-Niedzwiedzka K."/>
            <person name="Martijn J."/>
            <person name="Lind A.E."/>
            <person name="van Eijk R."/>
            <person name="Schleper C."/>
            <person name="Guy L."/>
            <person name="Ettema T.J."/>
        </authorList>
    </citation>
    <scope>NUCLEOTIDE SEQUENCE</scope>
</reference>